<sequence length="421" mass="45973">METRTPLKQRILRWLVVYAVLLSAAVLMGGYFIHERVEHLAWESLLRAELDYYGQRIQANPAYRWHDTDTLRLFGVPGAPPLPANLTPLEAGLHDDMTLDGVNSVVLIEQIDGKPLAMALNLTEFEGVEGTISAAVAAGTVIVILILGLVVMWRLGLVIQPLAALAKQVEALKPAQPNQEVNLDANASTELVVIADAFNDYLRRNQSFVEREHAFIASSSHELRTPIAVIAGASELVLEQADVPAAARNQVARIHRTARNVEQLISLLLTLAKDPARLADSSDRVALDQLLPEIVEDHQHLTRDKDLVLVQQAMPACEIVAPLTIVQAAIGNLLRNAIENSDRGEIRISLRADATVVIEDPGHGMSPEEISEIYARLARGGGRDGGGIGLELISRLCEHLGWKLAFSSVPGRGTRTTLRLR</sequence>
<keyword evidence="4" id="KW-0597">Phosphoprotein</keyword>
<evidence type="ECO:0000256" key="4">
    <source>
        <dbReference type="ARBA" id="ARBA00022553"/>
    </source>
</evidence>
<keyword evidence="8 11" id="KW-1133">Transmembrane helix</keyword>
<evidence type="ECO:0000256" key="1">
    <source>
        <dbReference type="ARBA" id="ARBA00000085"/>
    </source>
</evidence>
<dbReference type="PROSITE" id="PS50885">
    <property type="entry name" value="HAMP"/>
    <property type="match status" value="1"/>
</dbReference>
<dbReference type="GO" id="GO:0016301">
    <property type="term" value="F:kinase activity"/>
    <property type="evidence" value="ECO:0007669"/>
    <property type="project" value="UniProtKB-KW"/>
</dbReference>
<evidence type="ECO:0000256" key="10">
    <source>
        <dbReference type="ARBA" id="ARBA00023136"/>
    </source>
</evidence>
<dbReference type="PROSITE" id="PS50109">
    <property type="entry name" value="HIS_KIN"/>
    <property type="match status" value="1"/>
</dbReference>
<evidence type="ECO:0000313" key="15">
    <source>
        <dbReference type="Proteomes" id="UP001254759"/>
    </source>
</evidence>
<evidence type="ECO:0000259" key="13">
    <source>
        <dbReference type="PROSITE" id="PS50885"/>
    </source>
</evidence>
<evidence type="ECO:0000256" key="8">
    <source>
        <dbReference type="ARBA" id="ARBA00022989"/>
    </source>
</evidence>
<dbReference type="SMART" id="SM00388">
    <property type="entry name" value="HisKA"/>
    <property type="match status" value="1"/>
</dbReference>
<accession>A0ABU1RRF7</accession>
<dbReference type="Gene3D" id="1.10.287.130">
    <property type="match status" value="1"/>
</dbReference>
<feature type="domain" description="Histidine kinase" evidence="12">
    <location>
        <begin position="218"/>
        <end position="421"/>
    </location>
</feature>
<evidence type="ECO:0000256" key="6">
    <source>
        <dbReference type="ARBA" id="ARBA00022692"/>
    </source>
</evidence>
<protein>
    <recommendedName>
        <fullName evidence="3">histidine kinase</fullName>
        <ecNumber evidence="3">2.7.13.3</ecNumber>
    </recommendedName>
</protein>
<comment type="catalytic activity">
    <reaction evidence="1">
        <text>ATP + protein L-histidine = ADP + protein N-phospho-L-histidine.</text>
        <dbReference type="EC" id="2.7.13.3"/>
    </reaction>
</comment>
<evidence type="ECO:0000313" key="14">
    <source>
        <dbReference type="EMBL" id="MDR6841366.1"/>
    </source>
</evidence>
<dbReference type="Gene3D" id="3.30.565.10">
    <property type="entry name" value="Histidine kinase-like ATPase, C-terminal domain"/>
    <property type="match status" value="1"/>
</dbReference>
<dbReference type="SMART" id="SM00387">
    <property type="entry name" value="HATPase_c"/>
    <property type="match status" value="1"/>
</dbReference>
<comment type="subcellular location">
    <subcellularLocation>
        <location evidence="2">Membrane</location>
    </subcellularLocation>
</comment>
<keyword evidence="15" id="KW-1185">Reference proteome</keyword>
<gene>
    <name evidence="14" type="ORF">J2W94_001651</name>
</gene>
<dbReference type="InterPro" id="IPR004358">
    <property type="entry name" value="Sig_transdc_His_kin-like_C"/>
</dbReference>
<evidence type="ECO:0000256" key="11">
    <source>
        <dbReference type="SAM" id="Phobius"/>
    </source>
</evidence>
<dbReference type="InterPro" id="IPR003661">
    <property type="entry name" value="HisK_dim/P_dom"/>
</dbReference>
<dbReference type="EC" id="2.7.13.3" evidence="3"/>
<feature type="transmembrane region" description="Helical" evidence="11">
    <location>
        <begin position="132"/>
        <end position="153"/>
    </location>
</feature>
<feature type="domain" description="HAMP" evidence="13">
    <location>
        <begin position="156"/>
        <end position="210"/>
    </location>
</feature>
<dbReference type="InterPro" id="IPR003660">
    <property type="entry name" value="HAMP_dom"/>
</dbReference>
<dbReference type="PANTHER" id="PTHR45436:SF16">
    <property type="entry name" value="HISTIDINE KINASE"/>
    <property type="match status" value="1"/>
</dbReference>
<organism evidence="14 15">
    <name type="scientific">Pseudoxanthomonas sacheonensis</name>
    <dbReference type="NCBI Taxonomy" id="443615"/>
    <lineage>
        <taxon>Bacteria</taxon>
        <taxon>Pseudomonadati</taxon>
        <taxon>Pseudomonadota</taxon>
        <taxon>Gammaproteobacteria</taxon>
        <taxon>Lysobacterales</taxon>
        <taxon>Lysobacteraceae</taxon>
        <taxon>Pseudoxanthomonas</taxon>
    </lineage>
</organism>
<keyword evidence="10 11" id="KW-0472">Membrane</keyword>
<dbReference type="SUPFAM" id="SSF47384">
    <property type="entry name" value="Homodimeric domain of signal transducing histidine kinase"/>
    <property type="match status" value="1"/>
</dbReference>
<dbReference type="Pfam" id="PF00512">
    <property type="entry name" value="HisKA"/>
    <property type="match status" value="1"/>
</dbReference>
<evidence type="ECO:0000256" key="5">
    <source>
        <dbReference type="ARBA" id="ARBA00022679"/>
    </source>
</evidence>
<evidence type="ECO:0000259" key="12">
    <source>
        <dbReference type="PROSITE" id="PS50109"/>
    </source>
</evidence>
<dbReference type="Pfam" id="PF02518">
    <property type="entry name" value="HATPase_c"/>
    <property type="match status" value="1"/>
</dbReference>
<dbReference type="RefSeq" id="WP_310092062.1">
    <property type="nucleotide sequence ID" value="NZ_JAVDTT010000002.1"/>
</dbReference>
<dbReference type="InterPro" id="IPR036890">
    <property type="entry name" value="HATPase_C_sf"/>
</dbReference>
<dbReference type="PRINTS" id="PR00344">
    <property type="entry name" value="BCTRLSENSOR"/>
</dbReference>
<dbReference type="InterPro" id="IPR005467">
    <property type="entry name" value="His_kinase_dom"/>
</dbReference>
<dbReference type="InterPro" id="IPR050428">
    <property type="entry name" value="TCS_sensor_his_kinase"/>
</dbReference>
<dbReference type="PANTHER" id="PTHR45436">
    <property type="entry name" value="SENSOR HISTIDINE KINASE YKOH"/>
    <property type="match status" value="1"/>
</dbReference>
<keyword evidence="7 14" id="KW-0418">Kinase</keyword>
<proteinExistence type="predicted"/>
<dbReference type="InterPro" id="IPR003594">
    <property type="entry name" value="HATPase_dom"/>
</dbReference>
<dbReference type="InterPro" id="IPR036097">
    <property type="entry name" value="HisK_dim/P_sf"/>
</dbReference>
<dbReference type="Proteomes" id="UP001254759">
    <property type="component" value="Unassembled WGS sequence"/>
</dbReference>
<evidence type="ECO:0000256" key="3">
    <source>
        <dbReference type="ARBA" id="ARBA00012438"/>
    </source>
</evidence>
<reference evidence="14 15" key="1">
    <citation type="submission" date="2023-07" db="EMBL/GenBank/DDBJ databases">
        <title>Sorghum-associated microbial communities from plants grown in Nebraska, USA.</title>
        <authorList>
            <person name="Schachtman D."/>
        </authorList>
    </citation>
    <scope>NUCLEOTIDE SEQUENCE [LARGE SCALE GENOMIC DNA]</scope>
    <source>
        <strain evidence="14 15">BE107</strain>
    </source>
</reference>
<evidence type="ECO:0000256" key="2">
    <source>
        <dbReference type="ARBA" id="ARBA00004370"/>
    </source>
</evidence>
<feature type="transmembrane region" description="Helical" evidence="11">
    <location>
        <begin position="12"/>
        <end position="33"/>
    </location>
</feature>
<dbReference type="SUPFAM" id="SSF55874">
    <property type="entry name" value="ATPase domain of HSP90 chaperone/DNA topoisomerase II/histidine kinase"/>
    <property type="match status" value="1"/>
</dbReference>
<dbReference type="EMBL" id="JAVDTT010000002">
    <property type="protein sequence ID" value="MDR6841366.1"/>
    <property type="molecule type" value="Genomic_DNA"/>
</dbReference>
<keyword evidence="6 11" id="KW-0812">Transmembrane</keyword>
<dbReference type="CDD" id="cd00082">
    <property type="entry name" value="HisKA"/>
    <property type="match status" value="1"/>
</dbReference>
<name>A0ABU1RRF7_9GAMM</name>
<evidence type="ECO:0000256" key="7">
    <source>
        <dbReference type="ARBA" id="ARBA00022777"/>
    </source>
</evidence>
<evidence type="ECO:0000256" key="9">
    <source>
        <dbReference type="ARBA" id="ARBA00023012"/>
    </source>
</evidence>
<keyword evidence="5" id="KW-0808">Transferase</keyword>
<comment type="caution">
    <text evidence="14">The sequence shown here is derived from an EMBL/GenBank/DDBJ whole genome shotgun (WGS) entry which is preliminary data.</text>
</comment>
<keyword evidence="9" id="KW-0902">Two-component regulatory system</keyword>